<accession>A0A5B7ENQ5</accession>
<sequence length="61" mass="6653">MVAYRAAAEAHTHPSHIDLATDQTDFLKGISHWPMICGMWAMVLGAKPGTLSRKLAAFLLC</sequence>
<keyword evidence="2" id="KW-1185">Reference proteome</keyword>
<dbReference type="Proteomes" id="UP000324222">
    <property type="component" value="Unassembled WGS sequence"/>
</dbReference>
<protein>
    <submittedName>
        <fullName evidence="1">Uncharacterized protein</fullName>
    </submittedName>
</protein>
<dbReference type="EMBL" id="VSRR010003137">
    <property type="protein sequence ID" value="MPC34809.1"/>
    <property type="molecule type" value="Genomic_DNA"/>
</dbReference>
<comment type="caution">
    <text evidence="1">The sequence shown here is derived from an EMBL/GenBank/DDBJ whole genome shotgun (WGS) entry which is preliminary data.</text>
</comment>
<gene>
    <name evidence="1" type="ORF">E2C01_028211</name>
</gene>
<name>A0A5B7ENQ5_PORTR</name>
<proteinExistence type="predicted"/>
<reference evidence="1 2" key="1">
    <citation type="submission" date="2019-05" db="EMBL/GenBank/DDBJ databases">
        <title>Another draft genome of Portunus trituberculatus and its Hox gene families provides insights of decapod evolution.</title>
        <authorList>
            <person name="Jeong J.-H."/>
            <person name="Song I."/>
            <person name="Kim S."/>
            <person name="Choi T."/>
            <person name="Kim D."/>
            <person name="Ryu S."/>
            <person name="Kim W."/>
        </authorList>
    </citation>
    <scope>NUCLEOTIDE SEQUENCE [LARGE SCALE GENOMIC DNA]</scope>
    <source>
        <tissue evidence="1">Muscle</tissue>
    </source>
</reference>
<evidence type="ECO:0000313" key="2">
    <source>
        <dbReference type="Proteomes" id="UP000324222"/>
    </source>
</evidence>
<dbReference type="AlphaFoldDB" id="A0A5B7ENQ5"/>
<evidence type="ECO:0000313" key="1">
    <source>
        <dbReference type="EMBL" id="MPC34809.1"/>
    </source>
</evidence>
<organism evidence="1 2">
    <name type="scientific">Portunus trituberculatus</name>
    <name type="common">Swimming crab</name>
    <name type="synonym">Neptunus trituberculatus</name>
    <dbReference type="NCBI Taxonomy" id="210409"/>
    <lineage>
        <taxon>Eukaryota</taxon>
        <taxon>Metazoa</taxon>
        <taxon>Ecdysozoa</taxon>
        <taxon>Arthropoda</taxon>
        <taxon>Crustacea</taxon>
        <taxon>Multicrustacea</taxon>
        <taxon>Malacostraca</taxon>
        <taxon>Eumalacostraca</taxon>
        <taxon>Eucarida</taxon>
        <taxon>Decapoda</taxon>
        <taxon>Pleocyemata</taxon>
        <taxon>Brachyura</taxon>
        <taxon>Eubrachyura</taxon>
        <taxon>Portunoidea</taxon>
        <taxon>Portunidae</taxon>
        <taxon>Portuninae</taxon>
        <taxon>Portunus</taxon>
    </lineage>
</organism>